<dbReference type="EMBL" id="CABVHQ010000007">
    <property type="protein sequence ID" value="VVN81094.1"/>
    <property type="molecule type" value="Genomic_DNA"/>
</dbReference>
<dbReference type="Proteomes" id="UP000337909">
    <property type="component" value="Unassembled WGS sequence"/>
</dbReference>
<protein>
    <submittedName>
        <fullName evidence="1">Uncharacterized protein</fullName>
    </submittedName>
</protein>
<proteinExistence type="predicted"/>
<reference evidence="1 2" key="1">
    <citation type="submission" date="2019-09" db="EMBL/GenBank/DDBJ databases">
        <authorList>
            <person name="Chandra G."/>
            <person name="Truman W A."/>
        </authorList>
    </citation>
    <scope>NUCLEOTIDE SEQUENCE [LARGE SCALE GENOMIC DNA]</scope>
    <source>
        <strain evidence="1">PS691</strain>
    </source>
</reference>
<evidence type="ECO:0000313" key="2">
    <source>
        <dbReference type="Proteomes" id="UP000337909"/>
    </source>
</evidence>
<name>A0A5E7AWM5_PSEFL</name>
<organism evidence="1 2">
    <name type="scientific">Pseudomonas fluorescens</name>
    <dbReference type="NCBI Taxonomy" id="294"/>
    <lineage>
        <taxon>Bacteria</taxon>
        <taxon>Pseudomonadati</taxon>
        <taxon>Pseudomonadota</taxon>
        <taxon>Gammaproteobacteria</taxon>
        <taxon>Pseudomonadales</taxon>
        <taxon>Pseudomonadaceae</taxon>
        <taxon>Pseudomonas</taxon>
    </lineage>
</organism>
<sequence>MVSSMRHLLHPVSLTFLGSLIKNEQRKILVRAPLKARATTEKLEVFMPNVSIALVKESNKRLSSTARKDVVARSSKLSKETINGMMKRAYERLSR</sequence>
<evidence type="ECO:0000313" key="1">
    <source>
        <dbReference type="EMBL" id="VVN81094.1"/>
    </source>
</evidence>
<accession>A0A5E7AWM5</accession>
<gene>
    <name evidence="1" type="ORF">PS691_01097</name>
</gene>
<dbReference type="AlphaFoldDB" id="A0A5E7AWM5"/>